<protein>
    <submittedName>
        <fullName evidence="1">Uncharacterized protein</fullName>
    </submittedName>
</protein>
<dbReference type="AlphaFoldDB" id="A0A8H9KTP4"/>
<evidence type="ECO:0000313" key="2">
    <source>
        <dbReference type="Proteomes" id="UP000614460"/>
    </source>
</evidence>
<reference evidence="1" key="1">
    <citation type="journal article" date="2014" name="Int. J. Syst. Evol. Microbiol.">
        <title>Complete genome sequence of Corynebacterium casei LMG S-19264T (=DSM 44701T), isolated from a smear-ripened cheese.</title>
        <authorList>
            <consortium name="US DOE Joint Genome Institute (JGI-PGF)"/>
            <person name="Walter F."/>
            <person name="Albersmeier A."/>
            <person name="Kalinowski J."/>
            <person name="Ruckert C."/>
        </authorList>
    </citation>
    <scope>NUCLEOTIDE SEQUENCE</scope>
    <source>
        <strain evidence="1">CGMCC 1.15966</strain>
    </source>
</reference>
<keyword evidence="2" id="KW-1185">Reference proteome</keyword>
<dbReference type="EMBL" id="BMKM01000002">
    <property type="protein sequence ID" value="GGE15009.1"/>
    <property type="molecule type" value="Genomic_DNA"/>
</dbReference>
<proteinExistence type="predicted"/>
<gene>
    <name evidence="1" type="ORF">GCM10011516_11010</name>
</gene>
<dbReference type="RefSeq" id="WP_182498836.1">
    <property type="nucleotide sequence ID" value="NZ_BMKM01000002.1"/>
</dbReference>
<sequence length="108" mass="12708">MIGFITNRNSHEFRIPDHLVFTINIDQQKFIVEGSGYLFSLQKLKPGFEYDFLITEFDEPSQLLSPMDDAAEIDQQLVEMINDENWQLQQDLQEFRRLETILKAEGII</sequence>
<reference evidence="1" key="2">
    <citation type="submission" date="2020-09" db="EMBL/GenBank/DDBJ databases">
        <authorList>
            <person name="Sun Q."/>
            <person name="Zhou Y."/>
        </authorList>
    </citation>
    <scope>NUCLEOTIDE SEQUENCE</scope>
    <source>
        <strain evidence="1">CGMCC 1.15966</strain>
    </source>
</reference>
<organism evidence="1 2">
    <name type="scientific">Sphingobacterium cellulitidis</name>
    <dbReference type="NCBI Taxonomy" id="1768011"/>
    <lineage>
        <taxon>Bacteria</taxon>
        <taxon>Pseudomonadati</taxon>
        <taxon>Bacteroidota</taxon>
        <taxon>Sphingobacteriia</taxon>
        <taxon>Sphingobacteriales</taxon>
        <taxon>Sphingobacteriaceae</taxon>
        <taxon>Sphingobacterium</taxon>
    </lineage>
</organism>
<comment type="caution">
    <text evidence="1">The sequence shown here is derived from an EMBL/GenBank/DDBJ whole genome shotgun (WGS) entry which is preliminary data.</text>
</comment>
<accession>A0A8H9KTP4</accession>
<dbReference type="Proteomes" id="UP000614460">
    <property type="component" value="Unassembled WGS sequence"/>
</dbReference>
<name>A0A8H9KTP4_9SPHI</name>
<evidence type="ECO:0000313" key="1">
    <source>
        <dbReference type="EMBL" id="GGE15009.1"/>
    </source>
</evidence>